<dbReference type="InterPro" id="IPR011055">
    <property type="entry name" value="Dup_hybrid_motif"/>
</dbReference>
<feature type="signal peptide" evidence="3">
    <location>
        <begin position="1"/>
        <end position="20"/>
    </location>
</feature>
<feature type="region of interest" description="Disordered" evidence="2">
    <location>
        <begin position="25"/>
        <end position="81"/>
    </location>
</feature>
<feature type="chain" id="PRO_5038818513" evidence="3">
    <location>
        <begin position="21"/>
        <end position="199"/>
    </location>
</feature>
<keyword evidence="1 3" id="KW-0732">Signal</keyword>
<accession>A0A3N4YRY2</accession>
<dbReference type="RefSeq" id="WP_123815104.1">
    <property type="nucleotide sequence ID" value="NZ_RKQZ01000001.1"/>
</dbReference>
<evidence type="ECO:0000256" key="2">
    <source>
        <dbReference type="SAM" id="MobiDB-lite"/>
    </source>
</evidence>
<gene>
    <name evidence="5" type="ORF">EDD34_2791</name>
</gene>
<keyword evidence="6" id="KW-1185">Reference proteome</keyword>
<protein>
    <submittedName>
        <fullName evidence="5">Peptidase M23-like protein</fullName>
    </submittedName>
</protein>
<dbReference type="InterPro" id="IPR050570">
    <property type="entry name" value="Cell_wall_metabolism_enzyme"/>
</dbReference>
<dbReference type="AlphaFoldDB" id="A0A3N4YRY2"/>
<evidence type="ECO:0000313" key="6">
    <source>
        <dbReference type="Proteomes" id="UP000280501"/>
    </source>
</evidence>
<evidence type="ECO:0000313" key="5">
    <source>
        <dbReference type="EMBL" id="RPF22144.1"/>
    </source>
</evidence>
<reference evidence="5 6" key="1">
    <citation type="submission" date="2018-11" db="EMBL/GenBank/DDBJ databases">
        <title>Sequencing the genomes of 1000 actinobacteria strains.</title>
        <authorList>
            <person name="Klenk H.-P."/>
        </authorList>
    </citation>
    <scope>NUCLEOTIDE SEQUENCE [LARGE SCALE GENOMIC DNA]</scope>
    <source>
        <strain evidence="5 6">DSM 15700</strain>
    </source>
</reference>
<proteinExistence type="predicted"/>
<dbReference type="Proteomes" id="UP000280501">
    <property type="component" value="Unassembled WGS sequence"/>
</dbReference>
<dbReference type="Pfam" id="PF01551">
    <property type="entry name" value="Peptidase_M23"/>
    <property type="match status" value="1"/>
</dbReference>
<dbReference type="SUPFAM" id="SSF51261">
    <property type="entry name" value="Duplicated hybrid motif"/>
    <property type="match status" value="1"/>
</dbReference>
<evidence type="ECO:0000256" key="3">
    <source>
        <dbReference type="SAM" id="SignalP"/>
    </source>
</evidence>
<dbReference type="CDD" id="cd12797">
    <property type="entry name" value="M23_peptidase"/>
    <property type="match status" value="1"/>
</dbReference>
<name>A0A3N4YRY2_9MICO</name>
<sequence>MNLVAAVFLTLTLVVLPANPAYGAAGAPAGHERSASRGVPSGPSASPGVTGLGDPAPEVYAPPVGGAHRPEGVARGFDAPDSAWGAGHRGVDLAAAAGSEVRSPGPGTVTFAGTIAGRGVVVVAHADGLRSSLEPVAGAVPVGTVVTAGDRVGTVEKGSPGHCAPGSCVHWGVRHGERYVDPLSLLRPARPAVVLLPDG</sequence>
<evidence type="ECO:0000259" key="4">
    <source>
        <dbReference type="Pfam" id="PF01551"/>
    </source>
</evidence>
<dbReference type="PANTHER" id="PTHR21666:SF289">
    <property type="entry name" value="L-ALA--D-GLU ENDOPEPTIDASE"/>
    <property type="match status" value="1"/>
</dbReference>
<dbReference type="OrthoDB" id="5245088at2"/>
<dbReference type="PANTHER" id="PTHR21666">
    <property type="entry name" value="PEPTIDASE-RELATED"/>
    <property type="match status" value="1"/>
</dbReference>
<organism evidence="5 6">
    <name type="scientific">Myceligenerans xiligouense</name>
    <dbReference type="NCBI Taxonomy" id="253184"/>
    <lineage>
        <taxon>Bacteria</taxon>
        <taxon>Bacillati</taxon>
        <taxon>Actinomycetota</taxon>
        <taxon>Actinomycetes</taxon>
        <taxon>Micrococcales</taxon>
        <taxon>Promicromonosporaceae</taxon>
        <taxon>Myceligenerans</taxon>
    </lineage>
</organism>
<dbReference type="EMBL" id="RKQZ01000001">
    <property type="protein sequence ID" value="RPF22144.1"/>
    <property type="molecule type" value="Genomic_DNA"/>
</dbReference>
<feature type="domain" description="M23ase beta-sheet core" evidence="4">
    <location>
        <begin position="87"/>
        <end position="182"/>
    </location>
</feature>
<evidence type="ECO:0000256" key="1">
    <source>
        <dbReference type="ARBA" id="ARBA00022729"/>
    </source>
</evidence>
<comment type="caution">
    <text evidence="5">The sequence shown here is derived from an EMBL/GenBank/DDBJ whole genome shotgun (WGS) entry which is preliminary data.</text>
</comment>
<dbReference type="Gene3D" id="2.70.70.10">
    <property type="entry name" value="Glucose Permease (Domain IIA)"/>
    <property type="match status" value="1"/>
</dbReference>
<dbReference type="GO" id="GO:0004222">
    <property type="term" value="F:metalloendopeptidase activity"/>
    <property type="evidence" value="ECO:0007669"/>
    <property type="project" value="TreeGrafter"/>
</dbReference>
<dbReference type="InterPro" id="IPR016047">
    <property type="entry name" value="M23ase_b-sheet_dom"/>
</dbReference>